<dbReference type="Proteomes" id="UP000787635">
    <property type="component" value="Unassembled WGS sequence"/>
</dbReference>
<dbReference type="InterPro" id="IPR005119">
    <property type="entry name" value="LysR_subst-bd"/>
</dbReference>
<dbReference type="Gene3D" id="1.10.10.10">
    <property type="entry name" value="Winged helix-like DNA-binding domain superfamily/Winged helix DNA-binding domain"/>
    <property type="match status" value="1"/>
</dbReference>
<evidence type="ECO:0000256" key="3">
    <source>
        <dbReference type="ARBA" id="ARBA00023125"/>
    </source>
</evidence>
<evidence type="ECO:0000313" key="7">
    <source>
        <dbReference type="Proteomes" id="UP000787635"/>
    </source>
</evidence>
<dbReference type="InterPro" id="IPR036388">
    <property type="entry name" value="WH-like_DNA-bd_sf"/>
</dbReference>
<accession>A0ABX1EAR7</accession>
<name>A0ABX1EAR7_9PROT</name>
<evidence type="ECO:0000259" key="5">
    <source>
        <dbReference type="PROSITE" id="PS50931"/>
    </source>
</evidence>
<dbReference type="Pfam" id="PF00126">
    <property type="entry name" value="HTH_1"/>
    <property type="match status" value="1"/>
</dbReference>
<evidence type="ECO:0000313" key="6">
    <source>
        <dbReference type="EMBL" id="NKC34324.1"/>
    </source>
</evidence>
<evidence type="ECO:0000256" key="2">
    <source>
        <dbReference type="ARBA" id="ARBA00023015"/>
    </source>
</evidence>
<keyword evidence="4" id="KW-0804">Transcription</keyword>
<dbReference type="Pfam" id="PF03466">
    <property type="entry name" value="LysR_substrate"/>
    <property type="match status" value="1"/>
</dbReference>
<keyword evidence="2" id="KW-0805">Transcription regulation</keyword>
<dbReference type="InterPro" id="IPR000847">
    <property type="entry name" value="LysR_HTH_N"/>
</dbReference>
<dbReference type="EMBL" id="JAAVNE010000077">
    <property type="protein sequence ID" value="NKC34324.1"/>
    <property type="molecule type" value="Genomic_DNA"/>
</dbReference>
<dbReference type="SUPFAM" id="SSF53850">
    <property type="entry name" value="Periplasmic binding protein-like II"/>
    <property type="match status" value="1"/>
</dbReference>
<dbReference type="RefSeq" id="WP_168035035.1">
    <property type="nucleotide sequence ID" value="NZ_JAAVNE010000077.1"/>
</dbReference>
<reference evidence="6 7" key="1">
    <citation type="submission" date="2020-03" db="EMBL/GenBank/DDBJ databases">
        <title>Roseomonas selenitidurans sp. nov. isolated from urban soil.</title>
        <authorList>
            <person name="Liu H."/>
        </authorList>
    </citation>
    <scope>NUCLEOTIDE SEQUENCE [LARGE SCALE GENOMIC DNA]</scope>
    <source>
        <strain evidence="6 7">BU-1</strain>
    </source>
</reference>
<keyword evidence="3" id="KW-0238">DNA-binding</keyword>
<dbReference type="PROSITE" id="PS50931">
    <property type="entry name" value="HTH_LYSR"/>
    <property type="match status" value="1"/>
</dbReference>
<evidence type="ECO:0000256" key="4">
    <source>
        <dbReference type="ARBA" id="ARBA00023163"/>
    </source>
</evidence>
<dbReference type="Gene3D" id="3.40.190.10">
    <property type="entry name" value="Periplasmic binding protein-like II"/>
    <property type="match status" value="2"/>
</dbReference>
<dbReference type="CDD" id="cd08414">
    <property type="entry name" value="PBP2_LTTR_aromatics_like"/>
    <property type="match status" value="1"/>
</dbReference>
<dbReference type="SUPFAM" id="SSF46785">
    <property type="entry name" value="Winged helix' DNA-binding domain"/>
    <property type="match status" value="1"/>
</dbReference>
<organism evidence="6 7">
    <name type="scientific">Falsiroseomonas selenitidurans</name>
    <dbReference type="NCBI Taxonomy" id="2716335"/>
    <lineage>
        <taxon>Bacteria</taxon>
        <taxon>Pseudomonadati</taxon>
        <taxon>Pseudomonadota</taxon>
        <taxon>Alphaproteobacteria</taxon>
        <taxon>Acetobacterales</taxon>
        <taxon>Roseomonadaceae</taxon>
        <taxon>Falsiroseomonas</taxon>
    </lineage>
</organism>
<dbReference type="PANTHER" id="PTHR30346">
    <property type="entry name" value="TRANSCRIPTIONAL DUAL REGULATOR HCAR-RELATED"/>
    <property type="match status" value="1"/>
</dbReference>
<dbReference type="PANTHER" id="PTHR30346:SF0">
    <property type="entry name" value="HCA OPERON TRANSCRIPTIONAL ACTIVATOR HCAR"/>
    <property type="match status" value="1"/>
</dbReference>
<sequence length="311" mass="31971">MQTLPPPPPIELRQLRTVLVLAEELHFGRAARRLNTTQPGVSQSLRRIEALVGAPLFERSRGGVRATPAGAALATASRQALEAASQAVAAAREAAGLGAPVLNLGLSAGALRGPVPALLRAWRAGRRAPELRISEGWSDTLADGLRAGRLDLAVLAGPVEDPALATLPLVEEPALACLPAGHPLARRREIPLAALAGESLILFPPDRGPLLHAAIVEACRRAGFEPRLGPVAMAPAEVTALVLAGAGIGFLMPGSAAEVPGLALRPMAPDAPAPGLLLAWRREAARPAVAAALRTVRRVLAAAQAAPRAAA</sequence>
<protein>
    <submittedName>
        <fullName evidence="6">LysR family transcriptional regulator</fullName>
    </submittedName>
</protein>
<dbReference type="InterPro" id="IPR036390">
    <property type="entry name" value="WH_DNA-bd_sf"/>
</dbReference>
<gene>
    <name evidence="6" type="ORF">HEQ75_25955</name>
</gene>
<comment type="similarity">
    <text evidence="1">Belongs to the LysR transcriptional regulatory family.</text>
</comment>
<comment type="caution">
    <text evidence="6">The sequence shown here is derived from an EMBL/GenBank/DDBJ whole genome shotgun (WGS) entry which is preliminary data.</text>
</comment>
<dbReference type="PRINTS" id="PR00039">
    <property type="entry name" value="HTHLYSR"/>
</dbReference>
<evidence type="ECO:0000256" key="1">
    <source>
        <dbReference type="ARBA" id="ARBA00009437"/>
    </source>
</evidence>
<proteinExistence type="inferred from homology"/>
<keyword evidence="7" id="KW-1185">Reference proteome</keyword>
<feature type="domain" description="HTH lysR-type" evidence="5">
    <location>
        <begin position="10"/>
        <end position="67"/>
    </location>
</feature>